<feature type="compositionally biased region" description="Low complexity" evidence="5">
    <location>
        <begin position="65"/>
        <end position="76"/>
    </location>
</feature>
<feature type="region of interest" description="Disordered" evidence="5">
    <location>
        <begin position="1771"/>
        <end position="1815"/>
    </location>
</feature>
<accession>A0A7L6WKR6</accession>
<feature type="region of interest" description="Disordered" evidence="5">
    <location>
        <begin position="672"/>
        <end position="703"/>
    </location>
</feature>
<sequence length="1840" mass="201336">MKFDSKQKFSIRKYSIGAASVLIGTLIVGGTSLARTAQADELNDASSASSSSTANQETTADLVETSSTGTSTVATSPNDGVVTTPTLTDKAETNASSSATSSEVATSEVASASPINASEGVSSESASVKKTSSEEVAKASVATSTLNIQLKETESPVPAVEASTVARATTETELAKTTDDEVTNLPKVSKLKTEAAVAHDKGGVVVPLAESARAEYKSSLEAYMAMRRKNGNHRGTGFRNAGAVATDGDAEYEYKKVMTPVLPGYYADKASIAALVVTPENIGDLNFDVWYKKLGYIVYVDDQGNFVSPQGEVVSSRDSAAKQIYANDPSDPTRAWTTKVPSVPIGWELSDKQTAYGYNAEKGTVNPNQEKDQDAIGRDTAIVIRKQVQKAIVKYVNEKGNVELSRDAVVGKSGEAIDYSTNARISEYRRKGYELVSDGFTSASNKNFDFDASVDQEFTVTLRERIEPIDPDKPTPTPDKPVDPKDPDTPKWPDPVKDVVNKDDVTRTIHYVYEDGTKAKDDVAETLHFKRFAYVNLVTGHIDYRDWTTSDDTFDAVTSPVIKGYTADKAVVSEVRGVKAGAADVTEVVTYVKDAQKAVIKYVNEKGNVLLTKDEVAGKSGEAIDYSTNARISEYRRKGYELVSDGFTSASNKNFDFDASVDQEFTVTLRERIEPIDPDKPTPTPDKPVDPKDPDTPKWPDPVKDVVNKDDVTRTIHYVYEDGTKAKDDVAETLHFKRFAYVNLVTGHIDYRDWTTSDDTFDAVTSPVIKGYTADKAVVSEVRGVKAGAADVTEVVTYVKDAQKAVIKYVNEKGNVLLTKDEVAGKSGEAIDYSTNARISEYRRKGYELVSDGFTSASNKNFDFDASVDQEFTVTLRERIEPIDPDKPTPTPDKPVDPKDPDTPKWPDPVKDVVNKDDVTRTIHYVYEDGTKAKDDVAETLHFKRFAYVNLVTGHIDYRDWTTSDDTFDAVTSPVIKGYTADKAVVSEVRGVKAGAADVTEVVTYVKDAQKAVIKYVNEKGNVLLTKDEVAGKSGEAIDYSTNARISEYRRKGYELVSDGFTSASNKNFDFDASVDQEFTVTLRERIEPIDPDKPTPTPDKPVDPKDPDTPKWPDPVKDVVNKDDVTRTIHYVYEDGTKAKDDVAETLHFKRFAYVNLVTGHIDYRDWTTSDDTFDAVTSPVIKGYTADKAVVSEVRGVKAGAADVTEVVTYVKDAQKAVIKYVNEKGNVLLTKDEVAGKSGEAIDYSTNARISEYRRKGYELVSDGFTSASNKNFDFDASVDQEFTVTLRERIEPIDPDKPTPTPDQPVDPKDPDTPKWPDPVKDVVNKDDVTRTIHYVYEDGTKAKDDVAETLHFKRFTYVNLVTGHIDYRDWTTSDDTFDAVTSPVIKGYTADKAVVSEVRGVKAGAADVTEVVTYVKDAQKAVIKYVNEKGNVEVDRDTVNGKSGEVIAYSTANKINELHRKGYELVSDGFTSASNKNFDFDAKVDQEFTVVIRERVVPVGPEDPNPTPDTPYDPTDPNTPNWPKSVEKIAVRVLNGTRTVRYFDQETGKMVLSPVKEAVVFHRTVLVNLVTGEMTPKPWIFISATPIPVANNTNTAISTNSGTTRLTNAYSVEPTSLESSALAPKVTVNEDGTVVLPKVSSPVVEGMYTLVKEVNATTFNPESDKLDYNYNVPYKHLGHIEFVDLDGNPIKDENGKPISVVYKNDPSDSSRAVRTDLPPIPKGYTLMGIKTISGTYDAETNTVDPNNAGDPDAIGKNTTFILVKNPEPETPVKPVKPAIPMEPTKPETPVSTKPAQREALLPETGSEKDNATVAGVSSILLGLGLGLAGKRKKED</sequence>
<keyword evidence="3" id="KW-0732">Signal</keyword>
<evidence type="ECO:0000256" key="3">
    <source>
        <dbReference type="ARBA" id="ARBA00022729"/>
    </source>
</evidence>
<dbReference type="Pfam" id="PF17965">
    <property type="entry name" value="MucBP_2"/>
    <property type="match status" value="6"/>
</dbReference>
<protein>
    <submittedName>
        <fullName evidence="7">MucBP domain-containing protein</fullName>
    </submittedName>
</protein>
<feature type="compositionally biased region" description="Polar residues" evidence="5">
    <location>
        <begin position="77"/>
        <end position="87"/>
    </location>
</feature>
<feature type="compositionally biased region" description="Basic and acidic residues" evidence="5">
    <location>
        <begin position="687"/>
        <end position="703"/>
    </location>
</feature>
<feature type="compositionally biased region" description="Pro residues" evidence="5">
    <location>
        <begin position="1506"/>
        <end position="1516"/>
    </location>
</feature>
<evidence type="ECO:0000313" key="7">
    <source>
        <dbReference type="EMBL" id="QMI51355.1"/>
    </source>
</evidence>
<feature type="region of interest" description="Disordered" evidence="5">
    <location>
        <begin position="879"/>
        <end position="910"/>
    </location>
</feature>
<evidence type="ECO:0000256" key="5">
    <source>
        <dbReference type="SAM" id="MobiDB-lite"/>
    </source>
</evidence>
<feature type="compositionally biased region" description="Basic and acidic residues" evidence="5">
    <location>
        <begin position="1101"/>
        <end position="1116"/>
    </location>
</feature>
<feature type="region of interest" description="Disordered" evidence="5">
    <location>
        <begin position="41"/>
        <end position="140"/>
    </location>
</feature>
<feature type="region of interest" description="Disordered" evidence="5">
    <location>
        <begin position="1292"/>
        <end position="1324"/>
    </location>
</feature>
<dbReference type="Pfam" id="PF00746">
    <property type="entry name" value="Gram_pos_anchor"/>
    <property type="match status" value="1"/>
</dbReference>
<feature type="region of interest" description="Disordered" evidence="5">
    <location>
        <begin position="465"/>
        <end position="497"/>
    </location>
</feature>
<keyword evidence="2" id="KW-0964">Secreted</keyword>
<dbReference type="InterPro" id="IPR041495">
    <property type="entry name" value="Mub_B2"/>
</dbReference>
<feature type="compositionally biased region" description="Basic and acidic residues" evidence="5">
    <location>
        <begin position="894"/>
        <end position="910"/>
    </location>
</feature>
<feature type="region of interest" description="Disordered" evidence="5">
    <location>
        <begin position="1503"/>
        <end position="1528"/>
    </location>
</feature>
<dbReference type="InterPro" id="IPR019931">
    <property type="entry name" value="LPXTG_anchor"/>
</dbReference>
<dbReference type="Proteomes" id="UP000516705">
    <property type="component" value="Chromosome"/>
</dbReference>
<organism evidence="7 8">
    <name type="scientific">Streptococcus salivarius</name>
    <dbReference type="NCBI Taxonomy" id="1304"/>
    <lineage>
        <taxon>Bacteria</taxon>
        <taxon>Bacillati</taxon>
        <taxon>Bacillota</taxon>
        <taxon>Bacilli</taxon>
        <taxon>Lactobacillales</taxon>
        <taxon>Streptococcaceae</taxon>
        <taxon>Streptococcus</taxon>
    </lineage>
</organism>
<feature type="region of interest" description="Disordered" evidence="5">
    <location>
        <begin position="1086"/>
        <end position="1116"/>
    </location>
</feature>
<dbReference type="Gene3D" id="2.60.40.4300">
    <property type="match status" value="6"/>
</dbReference>
<feature type="compositionally biased region" description="Low complexity" evidence="5">
    <location>
        <begin position="1517"/>
        <end position="1528"/>
    </location>
</feature>
<gene>
    <name evidence="7" type="ORF">HRE60_06645</name>
</gene>
<feature type="compositionally biased region" description="Basic and acidic residues" evidence="5">
    <location>
        <begin position="1292"/>
        <end position="1301"/>
    </location>
</feature>
<dbReference type="NCBIfam" id="TIGR01168">
    <property type="entry name" value="YSIRK_signal"/>
    <property type="match status" value="1"/>
</dbReference>
<evidence type="ECO:0000256" key="1">
    <source>
        <dbReference type="ARBA" id="ARBA00022512"/>
    </source>
</evidence>
<evidence type="ECO:0000313" key="8">
    <source>
        <dbReference type="Proteomes" id="UP000516705"/>
    </source>
</evidence>
<reference evidence="7 8" key="1">
    <citation type="journal article" date="2020" name="Microbiol. Resour. Announc.">
        <title>Complete Genome Sequence of Streptococcus salivarius DB-B5, a Novel Probiotic Candidate Isolated from the Supragingival Plaque of a Healthy Female Subject.</title>
        <authorList>
            <person name="Fields F.R."/>
            <person name="Li X."/>
            <person name="Navarre W.W."/>
            <person name="Naito M."/>
        </authorList>
    </citation>
    <scope>NUCLEOTIDE SEQUENCE [LARGE SCALE GENOMIC DNA]</scope>
    <source>
        <strain evidence="7 8">DB-B5</strain>
    </source>
</reference>
<evidence type="ECO:0000256" key="4">
    <source>
        <dbReference type="ARBA" id="ARBA00023088"/>
    </source>
</evidence>
<keyword evidence="4" id="KW-0572">Peptidoglycan-anchor</keyword>
<name>A0A7L6WKR6_STRSL</name>
<dbReference type="Pfam" id="PF04650">
    <property type="entry name" value="YSIRK_signal"/>
    <property type="match status" value="1"/>
</dbReference>
<proteinExistence type="predicted"/>
<feature type="compositionally biased region" description="Low complexity" evidence="5">
    <location>
        <begin position="95"/>
        <end position="130"/>
    </location>
</feature>
<feature type="compositionally biased region" description="Basic and acidic residues" evidence="5">
    <location>
        <begin position="1310"/>
        <end position="1324"/>
    </location>
</feature>
<dbReference type="PROSITE" id="PS50847">
    <property type="entry name" value="GRAM_POS_ANCHORING"/>
    <property type="match status" value="1"/>
</dbReference>
<feature type="compositionally biased region" description="Basic and acidic residues" evidence="5">
    <location>
        <begin position="480"/>
        <end position="497"/>
    </location>
</feature>
<dbReference type="EMBL" id="CP054153">
    <property type="protein sequence ID" value="QMI51355.1"/>
    <property type="molecule type" value="Genomic_DNA"/>
</dbReference>
<dbReference type="InterPro" id="IPR041558">
    <property type="entry name" value="MucBP_2"/>
</dbReference>
<dbReference type="InterPro" id="IPR005877">
    <property type="entry name" value="YSIRK_signal_dom"/>
</dbReference>
<evidence type="ECO:0000256" key="2">
    <source>
        <dbReference type="ARBA" id="ARBA00022525"/>
    </source>
</evidence>
<keyword evidence="1" id="KW-0134">Cell wall</keyword>
<evidence type="ECO:0000259" key="6">
    <source>
        <dbReference type="PROSITE" id="PS50847"/>
    </source>
</evidence>
<dbReference type="NCBIfam" id="TIGR01167">
    <property type="entry name" value="LPXTG_anchor"/>
    <property type="match status" value="1"/>
</dbReference>
<dbReference type="RefSeq" id="WP_181670529.1">
    <property type="nucleotide sequence ID" value="NZ_CP054153.1"/>
</dbReference>
<dbReference type="Gene3D" id="3.10.20.470">
    <property type="match status" value="6"/>
</dbReference>
<feature type="domain" description="Gram-positive cocci surface proteins LPxTG" evidence="6">
    <location>
        <begin position="1806"/>
        <end position="1840"/>
    </location>
</feature>
<dbReference type="Pfam" id="PF17966">
    <property type="entry name" value="Muc_B2"/>
    <property type="match status" value="6"/>
</dbReference>